<name>A0A2G2ZP88_CAPAN</name>
<dbReference type="AlphaFoldDB" id="A0A2G2ZP88"/>
<dbReference type="Gramene" id="PHT83800">
    <property type="protein sequence ID" value="PHT83800"/>
    <property type="gene ID" value="T459_12243"/>
</dbReference>
<evidence type="ECO:0000313" key="1">
    <source>
        <dbReference type="EMBL" id="PHT83800.1"/>
    </source>
</evidence>
<reference evidence="1 2" key="2">
    <citation type="journal article" date="2017" name="Genome Biol.">
        <title>New reference genome sequences of hot pepper reveal the massive evolution of plant disease-resistance genes by retroduplication.</title>
        <authorList>
            <person name="Kim S."/>
            <person name="Park J."/>
            <person name="Yeom S.I."/>
            <person name="Kim Y.M."/>
            <person name="Seo E."/>
            <person name="Kim K.T."/>
            <person name="Kim M.S."/>
            <person name="Lee J.M."/>
            <person name="Cheong K."/>
            <person name="Shin H.S."/>
            <person name="Kim S.B."/>
            <person name="Han K."/>
            <person name="Lee J."/>
            <person name="Park M."/>
            <person name="Lee H.A."/>
            <person name="Lee H.Y."/>
            <person name="Lee Y."/>
            <person name="Oh S."/>
            <person name="Lee J.H."/>
            <person name="Choi E."/>
            <person name="Choi E."/>
            <person name="Lee S.E."/>
            <person name="Jeon J."/>
            <person name="Kim H."/>
            <person name="Choi G."/>
            <person name="Song H."/>
            <person name="Lee J."/>
            <person name="Lee S.C."/>
            <person name="Kwon J.K."/>
            <person name="Lee H.Y."/>
            <person name="Koo N."/>
            <person name="Hong Y."/>
            <person name="Kim R.W."/>
            <person name="Kang W.H."/>
            <person name="Huh J.H."/>
            <person name="Kang B.C."/>
            <person name="Yang T.J."/>
            <person name="Lee Y.H."/>
            <person name="Bennetzen J.L."/>
            <person name="Choi D."/>
        </authorList>
    </citation>
    <scope>NUCLEOTIDE SEQUENCE [LARGE SCALE GENOMIC DNA]</scope>
    <source>
        <strain evidence="2">cv. CM334</strain>
    </source>
</reference>
<proteinExistence type="predicted"/>
<protein>
    <submittedName>
        <fullName evidence="1">Uncharacterized protein</fullName>
    </submittedName>
</protein>
<reference evidence="1 2" key="1">
    <citation type="journal article" date="2014" name="Nat. Genet.">
        <title>Genome sequence of the hot pepper provides insights into the evolution of pungency in Capsicum species.</title>
        <authorList>
            <person name="Kim S."/>
            <person name="Park M."/>
            <person name="Yeom S.I."/>
            <person name="Kim Y.M."/>
            <person name="Lee J.M."/>
            <person name="Lee H.A."/>
            <person name="Seo E."/>
            <person name="Choi J."/>
            <person name="Cheong K."/>
            <person name="Kim K.T."/>
            <person name="Jung K."/>
            <person name="Lee G.W."/>
            <person name="Oh S.K."/>
            <person name="Bae C."/>
            <person name="Kim S.B."/>
            <person name="Lee H.Y."/>
            <person name="Kim S.Y."/>
            <person name="Kim M.S."/>
            <person name="Kang B.C."/>
            <person name="Jo Y.D."/>
            <person name="Yang H.B."/>
            <person name="Jeong H.J."/>
            <person name="Kang W.H."/>
            <person name="Kwon J.K."/>
            <person name="Shin C."/>
            <person name="Lim J.Y."/>
            <person name="Park J.H."/>
            <person name="Huh J.H."/>
            <person name="Kim J.S."/>
            <person name="Kim B.D."/>
            <person name="Cohen O."/>
            <person name="Paran I."/>
            <person name="Suh M.C."/>
            <person name="Lee S.B."/>
            <person name="Kim Y.K."/>
            <person name="Shin Y."/>
            <person name="Noh S.J."/>
            <person name="Park J."/>
            <person name="Seo Y.S."/>
            <person name="Kwon S.Y."/>
            <person name="Kim H.A."/>
            <person name="Park J.M."/>
            <person name="Kim H.J."/>
            <person name="Choi S.B."/>
            <person name="Bosland P.W."/>
            <person name="Reeves G."/>
            <person name="Jo S.H."/>
            <person name="Lee B.W."/>
            <person name="Cho H.T."/>
            <person name="Choi H.S."/>
            <person name="Lee M.S."/>
            <person name="Yu Y."/>
            <person name="Do Choi Y."/>
            <person name="Park B.S."/>
            <person name="van Deynze A."/>
            <person name="Ashrafi H."/>
            <person name="Hill T."/>
            <person name="Kim W.T."/>
            <person name="Pai H.S."/>
            <person name="Ahn H.K."/>
            <person name="Yeam I."/>
            <person name="Giovannoni J.J."/>
            <person name="Rose J.K."/>
            <person name="Sorensen I."/>
            <person name="Lee S.J."/>
            <person name="Kim R.W."/>
            <person name="Choi I.Y."/>
            <person name="Choi B.S."/>
            <person name="Lim J.S."/>
            <person name="Lee Y.H."/>
            <person name="Choi D."/>
        </authorList>
    </citation>
    <scope>NUCLEOTIDE SEQUENCE [LARGE SCALE GENOMIC DNA]</scope>
    <source>
        <strain evidence="2">cv. CM334</strain>
    </source>
</reference>
<comment type="caution">
    <text evidence="1">The sequence shown here is derived from an EMBL/GenBank/DDBJ whole genome shotgun (WGS) entry which is preliminary data.</text>
</comment>
<organism evidence="1 2">
    <name type="scientific">Capsicum annuum</name>
    <name type="common">Capsicum pepper</name>
    <dbReference type="NCBI Taxonomy" id="4072"/>
    <lineage>
        <taxon>Eukaryota</taxon>
        <taxon>Viridiplantae</taxon>
        <taxon>Streptophyta</taxon>
        <taxon>Embryophyta</taxon>
        <taxon>Tracheophyta</taxon>
        <taxon>Spermatophyta</taxon>
        <taxon>Magnoliopsida</taxon>
        <taxon>eudicotyledons</taxon>
        <taxon>Gunneridae</taxon>
        <taxon>Pentapetalae</taxon>
        <taxon>asterids</taxon>
        <taxon>lamiids</taxon>
        <taxon>Solanales</taxon>
        <taxon>Solanaceae</taxon>
        <taxon>Solanoideae</taxon>
        <taxon>Capsiceae</taxon>
        <taxon>Capsicum</taxon>
    </lineage>
</organism>
<dbReference type="OMA" id="DQMENIW"/>
<sequence>MWMQQWGHMPMEYGLPNVSDHSPMFIKLTRLQQHTRVPFKFFNVWVEHREFLYTVEMRWHSVKNKEPGKNLWLKLKGLQSNLKVLNNQEFRATTQKIEQARADLQHIQESMLHGYTNILQAQEKITLQTLEKWSTIEENIMKQNSRA</sequence>
<dbReference type="EMBL" id="AYRZ02000004">
    <property type="protein sequence ID" value="PHT83800.1"/>
    <property type="molecule type" value="Genomic_DNA"/>
</dbReference>
<evidence type="ECO:0000313" key="2">
    <source>
        <dbReference type="Proteomes" id="UP000222542"/>
    </source>
</evidence>
<gene>
    <name evidence="1" type="ORF">T459_12243</name>
</gene>
<keyword evidence="2" id="KW-1185">Reference proteome</keyword>
<dbReference type="Proteomes" id="UP000222542">
    <property type="component" value="Unassembled WGS sequence"/>
</dbReference>
<accession>A0A2G2ZP88</accession>